<sequence length="65" mass="7509">MSIKIDMEIMFNGTDNQANFTTQLLHLIFKADQFNKGKLRLGFPHAVETVEYYQQTGEILDLSQD</sequence>
<proteinExistence type="predicted"/>
<accession>A0A0F9LGF2</accession>
<name>A0A0F9LGF2_9ZZZZ</name>
<evidence type="ECO:0000313" key="1">
    <source>
        <dbReference type="EMBL" id="KKM93999.1"/>
    </source>
</evidence>
<comment type="caution">
    <text evidence="1">The sequence shown here is derived from an EMBL/GenBank/DDBJ whole genome shotgun (WGS) entry which is preliminary data.</text>
</comment>
<dbReference type="AlphaFoldDB" id="A0A0F9LGF2"/>
<reference evidence="1" key="1">
    <citation type="journal article" date="2015" name="Nature">
        <title>Complex archaea that bridge the gap between prokaryotes and eukaryotes.</title>
        <authorList>
            <person name="Spang A."/>
            <person name="Saw J.H."/>
            <person name="Jorgensen S.L."/>
            <person name="Zaremba-Niedzwiedzka K."/>
            <person name="Martijn J."/>
            <person name="Lind A.E."/>
            <person name="van Eijk R."/>
            <person name="Schleper C."/>
            <person name="Guy L."/>
            <person name="Ettema T.J."/>
        </authorList>
    </citation>
    <scope>NUCLEOTIDE SEQUENCE</scope>
</reference>
<organism evidence="1">
    <name type="scientific">marine sediment metagenome</name>
    <dbReference type="NCBI Taxonomy" id="412755"/>
    <lineage>
        <taxon>unclassified sequences</taxon>
        <taxon>metagenomes</taxon>
        <taxon>ecological metagenomes</taxon>
    </lineage>
</organism>
<dbReference type="EMBL" id="LAZR01006197">
    <property type="protein sequence ID" value="KKM93999.1"/>
    <property type="molecule type" value="Genomic_DNA"/>
</dbReference>
<protein>
    <submittedName>
        <fullName evidence="1">Uncharacterized protein</fullName>
    </submittedName>
</protein>
<gene>
    <name evidence="1" type="ORF">LCGC14_1202820</name>
</gene>